<dbReference type="PANTHER" id="PTHR43115:SF4">
    <property type="entry name" value="DEHYDROGENASE_REDUCTASE SDR FAMILY MEMBER 11"/>
    <property type="match status" value="1"/>
</dbReference>
<evidence type="ECO:0000259" key="4">
    <source>
        <dbReference type="PROSITE" id="PS50181"/>
    </source>
</evidence>
<dbReference type="CDD" id="cd05233">
    <property type="entry name" value="SDR_c"/>
    <property type="match status" value="1"/>
</dbReference>
<gene>
    <name evidence="5" type="ORF">MDCFG202_LOCUS170794</name>
</gene>
<evidence type="ECO:0000313" key="6">
    <source>
        <dbReference type="Proteomes" id="UP000746612"/>
    </source>
</evidence>
<evidence type="ECO:0000313" key="5">
    <source>
        <dbReference type="EMBL" id="CAG1978330.1"/>
    </source>
</evidence>
<accession>A0A9N8NHF3</accession>
<dbReference type="EMBL" id="CAJPIJ010000108">
    <property type="protein sequence ID" value="CAG1978330.1"/>
    <property type="molecule type" value="Genomic_DNA"/>
</dbReference>
<reference evidence="5" key="1">
    <citation type="submission" date="2021-03" db="EMBL/GenBank/DDBJ databases">
        <authorList>
            <person name="Alouane T."/>
            <person name="Langin T."/>
            <person name="Bonhomme L."/>
        </authorList>
    </citation>
    <scope>NUCLEOTIDE SEQUENCE</scope>
    <source>
        <strain evidence="5">MDC_Fg202</strain>
    </source>
</reference>
<evidence type="ECO:0000256" key="3">
    <source>
        <dbReference type="SAM" id="MobiDB-lite"/>
    </source>
</evidence>
<organism evidence="5 6">
    <name type="scientific">Gibberella zeae</name>
    <name type="common">Wheat head blight fungus</name>
    <name type="synonym">Fusarium graminearum</name>
    <dbReference type="NCBI Taxonomy" id="5518"/>
    <lineage>
        <taxon>Eukaryota</taxon>
        <taxon>Fungi</taxon>
        <taxon>Dikarya</taxon>
        <taxon>Ascomycota</taxon>
        <taxon>Pezizomycotina</taxon>
        <taxon>Sordariomycetes</taxon>
        <taxon>Hypocreomycetidae</taxon>
        <taxon>Hypocreales</taxon>
        <taxon>Nectriaceae</taxon>
        <taxon>Fusarium</taxon>
    </lineage>
</organism>
<dbReference type="PROSITE" id="PS50181">
    <property type="entry name" value="FBOX"/>
    <property type="match status" value="1"/>
</dbReference>
<dbReference type="Proteomes" id="UP000746612">
    <property type="component" value="Unassembled WGS sequence"/>
</dbReference>
<feature type="domain" description="F-box" evidence="4">
    <location>
        <begin position="578"/>
        <end position="627"/>
    </location>
</feature>
<dbReference type="InterPro" id="IPR036047">
    <property type="entry name" value="F-box-like_dom_sf"/>
</dbReference>
<feature type="region of interest" description="Disordered" evidence="3">
    <location>
        <begin position="560"/>
        <end position="581"/>
    </location>
</feature>
<dbReference type="CDD" id="cd09917">
    <property type="entry name" value="F-box_SF"/>
    <property type="match status" value="1"/>
</dbReference>
<dbReference type="InterPro" id="IPR036291">
    <property type="entry name" value="NAD(P)-bd_dom_sf"/>
</dbReference>
<dbReference type="SUPFAM" id="SSF81383">
    <property type="entry name" value="F-box domain"/>
    <property type="match status" value="1"/>
</dbReference>
<keyword evidence="2" id="KW-0560">Oxidoreductase</keyword>
<evidence type="ECO:0000256" key="2">
    <source>
        <dbReference type="ARBA" id="ARBA00023002"/>
    </source>
</evidence>
<dbReference type="InterPro" id="IPR002347">
    <property type="entry name" value="SDR_fam"/>
</dbReference>
<comment type="caution">
    <text evidence="5">The sequence shown here is derived from an EMBL/GenBank/DDBJ whole genome shotgun (WGS) entry which is preliminary data.</text>
</comment>
<comment type="similarity">
    <text evidence="1">Belongs to the short-chain dehydrogenases/reductases (SDR) family.</text>
</comment>
<dbReference type="Pfam" id="PF00646">
    <property type="entry name" value="F-box"/>
    <property type="match status" value="1"/>
</dbReference>
<name>A0A9N8NHF3_GIBZA</name>
<dbReference type="Pfam" id="PF00106">
    <property type="entry name" value="adh_short"/>
    <property type="match status" value="1"/>
</dbReference>
<dbReference type="AlphaFoldDB" id="A0A9N8NHF3"/>
<feature type="compositionally biased region" description="Polar residues" evidence="3">
    <location>
        <begin position="568"/>
        <end position="579"/>
    </location>
</feature>
<dbReference type="Gene3D" id="3.40.50.720">
    <property type="entry name" value="NAD(P)-binding Rossmann-like Domain"/>
    <property type="match status" value="1"/>
</dbReference>
<dbReference type="PRINTS" id="PR00081">
    <property type="entry name" value="GDHRDH"/>
</dbReference>
<dbReference type="GO" id="GO:0016491">
    <property type="term" value="F:oxidoreductase activity"/>
    <property type="evidence" value="ECO:0007669"/>
    <property type="project" value="UniProtKB-KW"/>
</dbReference>
<protein>
    <recommendedName>
        <fullName evidence="4">F-box domain-containing protein</fullName>
    </recommendedName>
</protein>
<sequence>MNSPTATINGITIRNHDKPYEAISPQRPELSQQGRTVLVCGGSAGIGHAIARNYCIAGASSVVILGRREDIATAAALKLHESYPNTVATARSCDVFNRDQSQKVWDDLEKEGIFIDVLVVNAVGEPALLPILDQGADRLWQDFENNVHAPLYLVERFYKQPGHTKQKFVISVSTQDIHRWDSAPQMPGYQLTKSSFATVMQQVARDTPEEKMRVISFHPSIVFTESARKTGYTEDTLPWTDENLPGGFAVWAASAEAQFLHGRFVWSTWDVNDLMSGELRDQIESDQWLLKVGVRGLYSEILCRICGVSFNINRYRTDQEPPSAALGEPLFPQHDQCPDKGGCYFVKSSLPPDEQVKYYPDNLQELDLDQDGWNHVAGPDCGHNGAYNGHRISLEAMRGCNTFQCLVYKPEDWTPQTNDEDFESKGKYFLSGLGDDMPSRDMAWPSVFPHRHDVDSPRADECIWNQDEADEYAMPFHPTCLEIYKRVSLKRNGVVDIQGLTLWWRRENTYDDFHHFPRDQDVNDAQEQWWSHDLGNEYLAANPCLIPGFQSLLQSCQNSDTTDFEPAGTTSPTHASTNDPFAKLPPEIQHSILVHLDFKDVANLRLTSRVFLQLPNSVLYELTVRNTPWLYEAWTSRPLSFWATTTQAELEEQWESTCDVLRSANPTMPVHQLSRTETNWLQLQIEISRNWGKLLGLRNRRRIWKDCEEILNRVDRIQAQDKTT</sequence>
<dbReference type="PANTHER" id="PTHR43115">
    <property type="entry name" value="DEHYDROGENASE/REDUCTASE SDR FAMILY MEMBER 11"/>
    <property type="match status" value="1"/>
</dbReference>
<evidence type="ECO:0000256" key="1">
    <source>
        <dbReference type="ARBA" id="ARBA00006484"/>
    </source>
</evidence>
<dbReference type="SUPFAM" id="SSF51735">
    <property type="entry name" value="NAD(P)-binding Rossmann-fold domains"/>
    <property type="match status" value="1"/>
</dbReference>
<dbReference type="InterPro" id="IPR001810">
    <property type="entry name" value="F-box_dom"/>
</dbReference>
<proteinExistence type="inferred from homology"/>